<evidence type="ECO:0000313" key="2">
    <source>
        <dbReference type="Proteomes" id="UP000242180"/>
    </source>
</evidence>
<dbReference type="InParanoid" id="A0A1X2HQD0"/>
<organism evidence="1 2">
    <name type="scientific">Syncephalastrum racemosum</name>
    <name type="common">Filamentous fungus</name>
    <dbReference type="NCBI Taxonomy" id="13706"/>
    <lineage>
        <taxon>Eukaryota</taxon>
        <taxon>Fungi</taxon>
        <taxon>Fungi incertae sedis</taxon>
        <taxon>Mucoromycota</taxon>
        <taxon>Mucoromycotina</taxon>
        <taxon>Mucoromycetes</taxon>
        <taxon>Mucorales</taxon>
        <taxon>Syncephalastraceae</taxon>
        <taxon>Syncephalastrum</taxon>
    </lineage>
</organism>
<feature type="non-terminal residue" evidence="1">
    <location>
        <position position="1"/>
    </location>
</feature>
<dbReference type="Proteomes" id="UP000242180">
    <property type="component" value="Unassembled WGS sequence"/>
</dbReference>
<sequence>CILNTTCFLFQTTVYEVVLDQNGVARRVPQGQGTHLIHVTEDKETHLEQK</sequence>
<name>A0A1X2HQD0_SYNRA</name>
<reference evidence="1 2" key="1">
    <citation type="submission" date="2016-07" db="EMBL/GenBank/DDBJ databases">
        <title>Pervasive Adenine N6-methylation of Active Genes in Fungi.</title>
        <authorList>
            <consortium name="DOE Joint Genome Institute"/>
            <person name="Mondo S.J."/>
            <person name="Dannebaum R.O."/>
            <person name="Kuo R.C."/>
            <person name="Labutti K."/>
            <person name="Haridas S."/>
            <person name="Kuo A."/>
            <person name="Salamov A."/>
            <person name="Ahrendt S.R."/>
            <person name="Lipzen A."/>
            <person name="Sullivan W."/>
            <person name="Andreopoulos W.B."/>
            <person name="Clum A."/>
            <person name="Lindquist E."/>
            <person name="Daum C."/>
            <person name="Ramamoorthy G.K."/>
            <person name="Gryganskyi A."/>
            <person name="Culley D."/>
            <person name="Magnuson J.K."/>
            <person name="James T.Y."/>
            <person name="O'Malley M.A."/>
            <person name="Stajich J.E."/>
            <person name="Spatafora J.W."/>
            <person name="Visel A."/>
            <person name="Grigoriev I.V."/>
        </authorList>
    </citation>
    <scope>NUCLEOTIDE SEQUENCE [LARGE SCALE GENOMIC DNA]</scope>
    <source>
        <strain evidence="1 2">NRRL 2496</strain>
    </source>
</reference>
<gene>
    <name evidence="1" type="ORF">BCR43DRAFT_414332</name>
</gene>
<comment type="caution">
    <text evidence="1">The sequence shown here is derived from an EMBL/GenBank/DDBJ whole genome shotgun (WGS) entry which is preliminary data.</text>
</comment>
<dbReference type="OrthoDB" id="2366000at2759"/>
<dbReference type="OMA" id="THLIHVT"/>
<evidence type="ECO:0000313" key="1">
    <source>
        <dbReference type="EMBL" id="ORZ01594.1"/>
    </source>
</evidence>
<accession>A0A1X2HQD0</accession>
<protein>
    <submittedName>
        <fullName evidence="1">Uncharacterized protein</fullName>
    </submittedName>
</protein>
<dbReference type="AlphaFoldDB" id="A0A1X2HQD0"/>
<proteinExistence type="predicted"/>
<keyword evidence="2" id="KW-1185">Reference proteome</keyword>
<dbReference type="EMBL" id="MCGN01000002">
    <property type="protein sequence ID" value="ORZ01594.1"/>
    <property type="molecule type" value="Genomic_DNA"/>
</dbReference>
<feature type="non-terminal residue" evidence="1">
    <location>
        <position position="50"/>
    </location>
</feature>